<keyword evidence="6" id="KW-1185">Reference proteome</keyword>
<sequence>MEDTIKNIPDVSFIDGLTLEDLQNQMISDFTTKYREITGKDIELSLANPYRLILYAVTLQHYQMYMHLDNAAKMNLLKYSRGSFLDQVAALRGVQRDKGACAMTTLRFAVDDVMPSAITIPAGTKVSGNGIVFATTEVGEIKAGQESVDIPAQCTELGEKGNGYLPGEISRMVDTIPFVDTATNIKETAGGADEETDDHLADRVYHAPSAYSVAGPADAYAYYAKVANPLIEDVYVSSPAPTEVEVRLSMQGGRLPSEELITSVTEYLSARDRRPLTDKVKVLAPDTVTYNIDLTYYIADAQKAVALEIQKKVQDAIESYILWQNSKIGKDINPSYLTHLIVAAGARRVEINEPVHTVVEKTAIPQIGTKTVTYGGIEYD</sequence>
<proteinExistence type="inferred from homology"/>
<dbReference type="Pfam" id="PF26078">
    <property type="entry name" value="Baseplate_J_M"/>
    <property type="match status" value="1"/>
</dbReference>
<dbReference type="RefSeq" id="WP_186981649.1">
    <property type="nucleotide sequence ID" value="NZ_JACOQH010000002.1"/>
</dbReference>
<dbReference type="EMBL" id="JACOQH010000002">
    <property type="protein sequence ID" value="MBC5753017.1"/>
    <property type="molecule type" value="Genomic_DNA"/>
</dbReference>
<name>A0ABR7I7V3_9FIRM</name>
<feature type="domain" description="Baseplate J-like central" evidence="3">
    <location>
        <begin position="213"/>
        <end position="284"/>
    </location>
</feature>
<dbReference type="Pfam" id="PF26079">
    <property type="entry name" value="Baseplate_J_C"/>
    <property type="match status" value="1"/>
</dbReference>
<dbReference type="InterPro" id="IPR058530">
    <property type="entry name" value="Baseplate_J-like_C"/>
</dbReference>
<evidence type="ECO:0000259" key="2">
    <source>
        <dbReference type="Pfam" id="PF04865"/>
    </source>
</evidence>
<evidence type="ECO:0000259" key="4">
    <source>
        <dbReference type="Pfam" id="PF26079"/>
    </source>
</evidence>
<dbReference type="PANTHER" id="PTHR37829">
    <property type="entry name" value="PHAGE-LIKE ELEMENT PBSX PROTEIN XKDT"/>
    <property type="match status" value="1"/>
</dbReference>
<gene>
    <name evidence="5" type="ORF">H8Z76_03080</name>
</gene>
<dbReference type="InterPro" id="IPR014507">
    <property type="entry name" value="Baseplate_assembly_J_pred"/>
</dbReference>
<accession>A0ABR7I7V3</accession>
<feature type="domain" description="Baseplate J-like C-terminal" evidence="4">
    <location>
        <begin position="298"/>
        <end position="372"/>
    </location>
</feature>
<dbReference type="InterPro" id="IPR006949">
    <property type="entry name" value="Barrel_Baseplate_J-like"/>
</dbReference>
<dbReference type="InterPro" id="IPR052399">
    <property type="entry name" value="Phage_Baseplate_Assmbl_Protein"/>
</dbReference>
<comment type="similarity">
    <text evidence="1">Belongs to the Mu gp47/PBSX XkdT family.</text>
</comment>
<feature type="domain" description="Baseplate protein J-like barrel" evidence="2">
    <location>
        <begin position="117"/>
        <end position="191"/>
    </location>
</feature>
<dbReference type="Pfam" id="PF04865">
    <property type="entry name" value="Baseplate_J"/>
    <property type="match status" value="1"/>
</dbReference>
<comment type="caution">
    <text evidence="5">The sequence shown here is derived from an EMBL/GenBank/DDBJ whole genome shotgun (WGS) entry which is preliminary data.</text>
</comment>
<dbReference type="InterPro" id="IPR058531">
    <property type="entry name" value="Baseplate_J_M"/>
</dbReference>
<dbReference type="Proteomes" id="UP000621540">
    <property type="component" value="Unassembled WGS sequence"/>
</dbReference>
<evidence type="ECO:0000313" key="5">
    <source>
        <dbReference type="EMBL" id="MBC5753017.1"/>
    </source>
</evidence>
<protein>
    <submittedName>
        <fullName evidence="5">Baseplate J/gp47 family protein</fullName>
    </submittedName>
</protein>
<reference evidence="5 6" key="1">
    <citation type="submission" date="2020-08" db="EMBL/GenBank/DDBJ databases">
        <title>Genome public.</title>
        <authorList>
            <person name="Liu C."/>
            <person name="Sun Q."/>
        </authorList>
    </citation>
    <scope>NUCLEOTIDE SEQUENCE [LARGE SCALE GENOMIC DNA]</scope>
    <source>
        <strain evidence="5 6">BX0805</strain>
    </source>
</reference>
<organism evidence="5 6">
    <name type="scientific">Roseburia yibonii</name>
    <dbReference type="NCBI Taxonomy" id="2763063"/>
    <lineage>
        <taxon>Bacteria</taxon>
        <taxon>Bacillati</taxon>
        <taxon>Bacillota</taxon>
        <taxon>Clostridia</taxon>
        <taxon>Lachnospirales</taxon>
        <taxon>Lachnospiraceae</taxon>
        <taxon>Roseburia</taxon>
    </lineage>
</organism>
<evidence type="ECO:0000256" key="1">
    <source>
        <dbReference type="ARBA" id="ARBA00038087"/>
    </source>
</evidence>
<dbReference type="PIRSF" id="PIRSF020481">
    <property type="entry name" value="BAP"/>
    <property type="match status" value="1"/>
</dbReference>
<evidence type="ECO:0000259" key="3">
    <source>
        <dbReference type="Pfam" id="PF26078"/>
    </source>
</evidence>
<dbReference type="PANTHER" id="PTHR37829:SF3">
    <property type="entry name" value="PROTEIN JAYE-RELATED"/>
    <property type="match status" value="1"/>
</dbReference>
<evidence type="ECO:0000313" key="6">
    <source>
        <dbReference type="Proteomes" id="UP000621540"/>
    </source>
</evidence>